<dbReference type="GO" id="GO:0004124">
    <property type="term" value="F:cysteine synthase activity"/>
    <property type="evidence" value="ECO:0007669"/>
    <property type="project" value="InterPro"/>
</dbReference>
<keyword evidence="3 4" id="KW-0663">Pyridoxal phosphate</keyword>
<dbReference type="InterPro" id="IPR036052">
    <property type="entry name" value="TrpB-like_PALP_sf"/>
</dbReference>
<name>A0A0E0DX08_9ORYZ</name>
<dbReference type="Gramene" id="OMERI06G03900.1">
    <property type="protein sequence ID" value="OMERI06G03900.1"/>
    <property type="gene ID" value="OMERI06G03900"/>
</dbReference>
<reference evidence="8" key="1">
    <citation type="submission" date="2015-04" db="UniProtKB">
        <authorList>
            <consortium name="EnsemblPlants"/>
        </authorList>
    </citation>
    <scope>IDENTIFICATION</scope>
</reference>
<dbReference type="HOGENOM" id="CLU_021018_1_1_1"/>
<organism evidence="8">
    <name type="scientific">Oryza meridionalis</name>
    <dbReference type="NCBI Taxonomy" id="40149"/>
    <lineage>
        <taxon>Eukaryota</taxon>
        <taxon>Viridiplantae</taxon>
        <taxon>Streptophyta</taxon>
        <taxon>Embryophyta</taxon>
        <taxon>Tracheophyta</taxon>
        <taxon>Spermatophyta</taxon>
        <taxon>Magnoliopsida</taxon>
        <taxon>Liliopsida</taxon>
        <taxon>Poales</taxon>
        <taxon>Poaceae</taxon>
        <taxon>BOP clade</taxon>
        <taxon>Oryzoideae</taxon>
        <taxon>Oryzeae</taxon>
        <taxon>Oryzinae</taxon>
        <taxon>Oryza</taxon>
    </lineage>
</organism>
<dbReference type="FunFam" id="3.40.50.1100:FF:000043">
    <property type="entry name" value="Cysteine synthase, chloroplastic/chromoplastic"/>
    <property type="match status" value="1"/>
</dbReference>
<dbReference type="NCBIfam" id="TIGR01136">
    <property type="entry name" value="cysKM"/>
    <property type="match status" value="1"/>
</dbReference>
<dbReference type="SUPFAM" id="SSF53686">
    <property type="entry name" value="Tryptophan synthase beta subunit-like PLP-dependent enzymes"/>
    <property type="match status" value="1"/>
</dbReference>
<dbReference type="CDD" id="cd01561">
    <property type="entry name" value="CBS_like"/>
    <property type="match status" value="1"/>
</dbReference>
<feature type="binding site" evidence="4">
    <location>
        <position position="148"/>
    </location>
    <ligand>
        <name>pyridoxal 5'-phosphate</name>
        <dbReference type="ChEBI" id="CHEBI:597326"/>
    </ligand>
</feature>
<dbReference type="InterPro" id="IPR050214">
    <property type="entry name" value="Cys_Synth/Cystath_Beta-Synth"/>
</dbReference>
<dbReference type="FunFam" id="3.40.50.1100:FF:000118">
    <property type="entry name" value="Related to CYS4-cystathionine beta-synthase"/>
    <property type="match status" value="1"/>
</dbReference>
<evidence type="ECO:0000259" key="7">
    <source>
        <dbReference type="Pfam" id="PF00291"/>
    </source>
</evidence>
<proteinExistence type="inferred from homology"/>
<feature type="modified residue" description="N6-(pyridoxal phosphate)lysine" evidence="5">
    <location>
        <position position="117"/>
    </location>
</feature>
<feature type="binding site" evidence="4">
    <location>
        <begin position="252"/>
        <end position="256"/>
    </location>
    <ligand>
        <name>pyridoxal 5'-phosphate</name>
        <dbReference type="ChEBI" id="CHEBI:597326"/>
    </ligand>
</feature>
<feature type="domain" description="Tryptophan synthase beta chain-like PALP" evidence="7">
    <location>
        <begin position="78"/>
        <end position="367"/>
    </location>
</feature>
<evidence type="ECO:0000313" key="8">
    <source>
        <dbReference type="EnsemblPlants" id="OMERI06G03900.1"/>
    </source>
</evidence>
<keyword evidence="9" id="KW-1185">Reference proteome</keyword>
<protein>
    <recommendedName>
        <fullName evidence="7">Tryptophan synthase beta chain-like PALP domain-containing protein</fullName>
    </recommendedName>
</protein>
<evidence type="ECO:0000256" key="1">
    <source>
        <dbReference type="ARBA" id="ARBA00001933"/>
    </source>
</evidence>
<dbReference type="Pfam" id="PF00291">
    <property type="entry name" value="PALP"/>
    <property type="match status" value="1"/>
</dbReference>
<dbReference type="STRING" id="40149.A0A0E0DX08"/>
<comment type="cofactor">
    <cofactor evidence="1 4">
        <name>pyridoxal 5'-phosphate</name>
        <dbReference type="ChEBI" id="CHEBI:597326"/>
    </cofactor>
</comment>
<evidence type="ECO:0000256" key="6">
    <source>
        <dbReference type="SAM" id="MobiDB-lite"/>
    </source>
</evidence>
<feature type="binding site" evidence="4">
    <location>
        <position position="340"/>
    </location>
    <ligand>
        <name>pyridoxal 5'-phosphate</name>
        <dbReference type="ChEBI" id="CHEBI:597326"/>
    </ligand>
</feature>
<dbReference type="GO" id="GO:0006535">
    <property type="term" value="P:cysteine biosynthetic process from serine"/>
    <property type="evidence" value="ECO:0007669"/>
    <property type="project" value="InterPro"/>
</dbReference>
<dbReference type="eggNOG" id="KOG1252">
    <property type="taxonomic scope" value="Eukaryota"/>
</dbReference>
<dbReference type="InterPro" id="IPR001926">
    <property type="entry name" value="TrpB-like_PALP"/>
</dbReference>
<comment type="similarity">
    <text evidence="2">Belongs to the cysteine synthase/cystathionine beta-synthase family.</text>
</comment>
<dbReference type="Gene3D" id="3.40.50.1100">
    <property type="match status" value="2"/>
</dbReference>
<dbReference type="InterPro" id="IPR005859">
    <property type="entry name" value="CysK"/>
</dbReference>
<reference evidence="8" key="2">
    <citation type="submission" date="2018-05" db="EMBL/GenBank/DDBJ databases">
        <title>OmerRS3 (Oryza meridionalis Reference Sequence Version 3).</title>
        <authorList>
            <person name="Zhang J."/>
            <person name="Kudrna D."/>
            <person name="Lee S."/>
            <person name="Talag J."/>
            <person name="Welchert J."/>
            <person name="Wing R.A."/>
        </authorList>
    </citation>
    <scope>NUCLEOTIDE SEQUENCE [LARGE SCALE GENOMIC DNA]</scope>
    <source>
        <strain evidence="8">cv. OR44</strain>
    </source>
</reference>
<evidence type="ECO:0000313" key="9">
    <source>
        <dbReference type="Proteomes" id="UP000008021"/>
    </source>
</evidence>
<dbReference type="Proteomes" id="UP000008021">
    <property type="component" value="Chromosome 6"/>
</dbReference>
<feature type="compositionally biased region" description="Low complexity" evidence="6">
    <location>
        <begin position="54"/>
        <end position="67"/>
    </location>
</feature>
<evidence type="ECO:0000256" key="2">
    <source>
        <dbReference type="ARBA" id="ARBA00007103"/>
    </source>
</evidence>
<evidence type="ECO:0000256" key="4">
    <source>
        <dbReference type="PIRSR" id="PIRSR605856-50"/>
    </source>
</evidence>
<feature type="region of interest" description="Disordered" evidence="6">
    <location>
        <begin position="37"/>
        <end position="68"/>
    </location>
</feature>
<sequence length="391" mass="41864">MAFSVLFYSVWKPSVQEATVVSACYLLDPPFRARSQGGAGVRRPSMEGEGIGRRGLPSLLGSSSSESGGIGEHIASDITQLIGWTPLVELKRIATKDGIDARIVGKVEAYQPLCSVKDRSALRMIEDAEEKGLITPGVTTLVEPTSGNLGLGLVLVALRKGYRFVAVMPGQYSFDKQILLKYMGAELFLSDPTLGFQGLVDKVEQLKKELPNVHVLNQFSNPANQEAHMRLTGPEIWKDTAGKVDIFVTGSGSGGTVSGVGKYLKMQNPAVKIICVEPAESPVISGGEPGKHKIQGIGPGLIPDMLDTSVIDEVVTVNTDEAMVNARRLAMEEGLLMGISSGANLAACLKVASREENKGKMIVTMFPSGGERYMNSDLFAAVREECNAMTF</sequence>
<dbReference type="PANTHER" id="PTHR10314">
    <property type="entry name" value="CYSTATHIONINE BETA-SYNTHASE"/>
    <property type="match status" value="1"/>
</dbReference>
<dbReference type="AlphaFoldDB" id="A0A0E0DX08"/>
<evidence type="ECO:0000256" key="3">
    <source>
        <dbReference type="ARBA" id="ARBA00022898"/>
    </source>
</evidence>
<dbReference type="EnsemblPlants" id="OMERI06G03900.1">
    <property type="protein sequence ID" value="OMERI06G03900.1"/>
    <property type="gene ID" value="OMERI06G03900"/>
</dbReference>
<evidence type="ECO:0000256" key="5">
    <source>
        <dbReference type="PIRSR" id="PIRSR605856-51"/>
    </source>
</evidence>
<dbReference type="NCBIfam" id="TIGR01139">
    <property type="entry name" value="cysK"/>
    <property type="match status" value="1"/>
</dbReference>
<accession>A0A0E0DX08</accession>
<dbReference type="InterPro" id="IPR005856">
    <property type="entry name" value="Cys_synth"/>
</dbReference>